<dbReference type="EMBL" id="JAKKZF010000005">
    <property type="protein sequence ID" value="MCG0062220.1"/>
    <property type="molecule type" value="Genomic_DNA"/>
</dbReference>
<reference evidence="1 2" key="1">
    <citation type="submission" date="2022-01" db="EMBL/GenBank/DDBJ databases">
        <title>Draft Genome Sequences of Seven Type Strains of the Genus Streptomyces.</title>
        <authorList>
            <person name="Aziz S."/>
            <person name="Coretto E."/>
            <person name="Chronakova A."/>
            <person name="Sproer C."/>
            <person name="Huber K."/>
            <person name="Nouioui I."/>
            <person name="Gross H."/>
        </authorList>
    </citation>
    <scope>NUCLEOTIDE SEQUENCE [LARGE SCALE GENOMIC DNA]</scope>
    <source>
        <strain evidence="1 2">DSM 41685</strain>
    </source>
</reference>
<sequence>MTVAVRPHDHREEWEASWYRERLADPSLLAASIAVVIGRTSYLAVPVGPGRHGGYISIGGPEAACYLHRALAGRAGFPAVRIRWSAHPSVYHVVEWGEPVPETEDDTVRGAFYGYSARAIRSFTEELTSREQ</sequence>
<dbReference type="RefSeq" id="WP_086697712.1">
    <property type="nucleotide sequence ID" value="NZ_JAKKZF010000005.1"/>
</dbReference>
<evidence type="ECO:0000313" key="2">
    <source>
        <dbReference type="Proteomes" id="UP001299012"/>
    </source>
</evidence>
<accession>A0ABS9J9I7</accession>
<gene>
    <name evidence="1" type="ORF">L0F81_02775</name>
</gene>
<dbReference type="Proteomes" id="UP001299012">
    <property type="component" value="Unassembled WGS sequence"/>
</dbReference>
<evidence type="ECO:0000313" key="1">
    <source>
        <dbReference type="EMBL" id="MCG0062220.1"/>
    </source>
</evidence>
<proteinExistence type="predicted"/>
<comment type="caution">
    <text evidence="1">The sequence shown here is derived from an EMBL/GenBank/DDBJ whole genome shotgun (WGS) entry which is preliminary data.</text>
</comment>
<keyword evidence="2" id="KW-1185">Reference proteome</keyword>
<organism evidence="1 2">
    <name type="scientific">Streptomyces tricolor</name>
    <dbReference type="NCBI Taxonomy" id="68277"/>
    <lineage>
        <taxon>Bacteria</taxon>
        <taxon>Bacillati</taxon>
        <taxon>Actinomycetota</taxon>
        <taxon>Actinomycetes</taxon>
        <taxon>Kitasatosporales</taxon>
        <taxon>Streptomycetaceae</taxon>
        <taxon>Streptomyces</taxon>
        <taxon>Streptomyces violaceoruber group</taxon>
    </lineage>
</organism>
<dbReference type="InterPro" id="IPR046269">
    <property type="entry name" value="DUF6302"/>
</dbReference>
<name>A0ABS9J9I7_9ACTN</name>
<dbReference type="Pfam" id="PF19819">
    <property type="entry name" value="DUF6302"/>
    <property type="match status" value="1"/>
</dbReference>
<protein>
    <submittedName>
        <fullName evidence="1">DUF6302 family protein</fullName>
    </submittedName>
</protein>